<reference evidence="2 3" key="1">
    <citation type="submission" date="2019-07" db="EMBL/GenBank/DDBJ databases">
        <title>De Novo Assembly of kiwifruit Actinidia rufa.</title>
        <authorList>
            <person name="Sugita-Konishi S."/>
            <person name="Sato K."/>
            <person name="Mori E."/>
            <person name="Abe Y."/>
            <person name="Kisaki G."/>
            <person name="Hamano K."/>
            <person name="Suezawa K."/>
            <person name="Otani M."/>
            <person name="Fukuda T."/>
            <person name="Manabe T."/>
            <person name="Gomi K."/>
            <person name="Tabuchi M."/>
            <person name="Akimitsu K."/>
            <person name="Kataoka I."/>
        </authorList>
    </citation>
    <scope>NUCLEOTIDE SEQUENCE [LARGE SCALE GENOMIC DNA]</scope>
    <source>
        <strain evidence="3">cv. Fuchu</strain>
    </source>
</reference>
<feature type="compositionally biased region" description="Basic and acidic residues" evidence="1">
    <location>
        <begin position="9"/>
        <end position="32"/>
    </location>
</feature>
<dbReference type="Proteomes" id="UP000585474">
    <property type="component" value="Unassembled WGS sequence"/>
</dbReference>
<gene>
    <name evidence="2" type="ORF">Acr_12g0002490</name>
</gene>
<dbReference type="AlphaFoldDB" id="A0A7J0FG89"/>
<organism evidence="2 3">
    <name type="scientific">Actinidia rufa</name>
    <dbReference type="NCBI Taxonomy" id="165716"/>
    <lineage>
        <taxon>Eukaryota</taxon>
        <taxon>Viridiplantae</taxon>
        <taxon>Streptophyta</taxon>
        <taxon>Embryophyta</taxon>
        <taxon>Tracheophyta</taxon>
        <taxon>Spermatophyta</taxon>
        <taxon>Magnoliopsida</taxon>
        <taxon>eudicotyledons</taxon>
        <taxon>Gunneridae</taxon>
        <taxon>Pentapetalae</taxon>
        <taxon>asterids</taxon>
        <taxon>Ericales</taxon>
        <taxon>Actinidiaceae</taxon>
        <taxon>Actinidia</taxon>
    </lineage>
</organism>
<name>A0A7J0FG89_9ERIC</name>
<evidence type="ECO:0000313" key="2">
    <source>
        <dbReference type="EMBL" id="GFY97708.1"/>
    </source>
</evidence>
<dbReference type="EMBL" id="BJWL01000012">
    <property type="protein sequence ID" value="GFY97708.1"/>
    <property type="molecule type" value="Genomic_DNA"/>
</dbReference>
<proteinExistence type="predicted"/>
<sequence length="176" mass="19280">MASSEGDNAEEKKVSDAPHVRSDEGESCHSRDDSVKYVGTIRKGLRRGILSSLPGEMLLRITGAKIHHHPLLREDAHKDAKVKPPYSLVRTLSRDALPRIVIGEEGTLANLGAVLGSEASGVKSPTVAKKLVQAFVLSSNKKMAEKMTLDEVASQSYYAFSLSKSMSSTWRYFLCY</sequence>
<comment type="caution">
    <text evidence="2">The sequence shown here is derived from an EMBL/GenBank/DDBJ whole genome shotgun (WGS) entry which is preliminary data.</text>
</comment>
<evidence type="ECO:0000256" key="1">
    <source>
        <dbReference type="SAM" id="MobiDB-lite"/>
    </source>
</evidence>
<evidence type="ECO:0000313" key="3">
    <source>
        <dbReference type="Proteomes" id="UP000585474"/>
    </source>
</evidence>
<feature type="region of interest" description="Disordered" evidence="1">
    <location>
        <begin position="1"/>
        <end position="32"/>
    </location>
</feature>
<accession>A0A7J0FG89</accession>
<protein>
    <submittedName>
        <fullName evidence="2">Sterile alpha motif (SAM) domain-containing protein</fullName>
    </submittedName>
</protein>
<keyword evidence="3" id="KW-1185">Reference proteome</keyword>